<keyword evidence="3" id="KW-0472">Membrane</keyword>
<evidence type="ECO:0000313" key="4">
    <source>
        <dbReference type="EMBL" id="GMH62649.1"/>
    </source>
</evidence>
<feature type="coiled-coil region" evidence="1">
    <location>
        <begin position="314"/>
        <end position="348"/>
    </location>
</feature>
<dbReference type="AlphaFoldDB" id="A0A9W7A664"/>
<keyword evidence="5" id="KW-1185">Reference proteome</keyword>
<dbReference type="EMBL" id="BRXW01000520">
    <property type="protein sequence ID" value="GMH62649.1"/>
    <property type="molecule type" value="Genomic_DNA"/>
</dbReference>
<feature type="region of interest" description="Disordered" evidence="2">
    <location>
        <begin position="443"/>
        <end position="463"/>
    </location>
</feature>
<organism evidence="4 5">
    <name type="scientific">Triparma laevis f. longispina</name>
    <dbReference type="NCBI Taxonomy" id="1714387"/>
    <lineage>
        <taxon>Eukaryota</taxon>
        <taxon>Sar</taxon>
        <taxon>Stramenopiles</taxon>
        <taxon>Ochrophyta</taxon>
        <taxon>Bolidophyceae</taxon>
        <taxon>Parmales</taxon>
        <taxon>Triparmaceae</taxon>
        <taxon>Triparma</taxon>
    </lineage>
</organism>
<evidence type="ECO:0000313" key="5">
    <source>
        <dbReference type="Proteomes" id="UP001165122"/>
    </source>
</evidence>
<dbReference type="OrthoDB" id="206539at2759"/>
<evidence type="ECO:0000256" key="2">
    <source>
        <dbReference type="SAM" id="MobiDB-lite"/>
    </source>
</evidence>
<feature type="transmembrane region" description="Helical" evidence="3">
    <location>
        <begin position="537"/>
        <end position="556"/>
    </location>
</feature>
<comment type="caution">
    <text evidence="4">The sequence shown here is derived from an EMBL/GenBank/DDBJ whole genome shotgun (WGS) entry which is preliminary data.</text>
</comment>
<keyword evidence="3" id="KW-0812">Transmembrane</keyword>
<keyword evidence="1" id="KW-0175">Coiled coil</keyword>
<accession>A0A9W7A664</accession>
<feature type="transmembrane region" description="Helical" evidence="3">
    <location>
        <begin position="834"/>
        <end position="851"/>
    </location>
</feature>
<dbReference type="Proteomes" id="UP001165122">
    <property type="component" value="Unassembled WGS sequence"/>
</dbReference>
<proteinExistence type="predicted"/>
<evidence type="ECO:0000256" key="3">
    <source>
        <dbReference type="SAM" id="Phobius"/>
    </source>
</evidence>
<feature type="transmembrane region" description="Helical" evidence="3">
    <location>
        <begin position="607"/>
        <end position="628"/>
    </location>
</feature>
<name>A0A9W7A664_9STRA</name>
<feature type="transmembrane region" description="Helical" evidence="3">
    <location>
        <begin position="943"/>
        <end position="960"/>
    </location>
</feature>
<sequence>MANPLNQASTSNIDVELTSMDRGQGDKPSGTPDFHVQDPSCLGSVDVCKCCPSKAQLKDDALYNRMTMCFFAITIMWCTSLKVCAELANAYVPTPSVNSVMTSCTDTYDIINEEREEYLQCVEIQLGQCNVNLAIAADDEADRIDVAYNANRQLLEDAKAVQNGCSGAYSNGRFSLESWAANGVALPYLSACTEDDKTTIEEAVGDISAVRSEAFTLSSEYSQESQGTVDRLADYMVLRAAYDAQYADNRTQHMQDKFENWVENIYLPSIDLNTTFEELFPDIDTLVSCVSVRDPANGTCPFMENAYKLIDDSMAELTSMVDVASENAKELADKAAQYKENAAEAYRNSEEFFNGLQETVGRLSLNTDNWGDWYDMPLSDMYPVDINFPDAIEFEDLPSIDGIWEKVAPALESMYVNMTDAQIAAYKMGMQWKQDVQEQLDKLPDPLPEDYNPPQYEGADESVTNVTAEKKRHQEKSNKFRDQTAVALDAFAELSQYSEDNFNPPSITFNFTEYADKASNFEFSFEKLRGSVIDFELWFVQFGSLSDMIIYADFVFRAYQTIRMLYYYWGRGALNVPDIDVTCDKEPTNPFRLSTPRLTALIISNPMTPAFIGFIFTIWAAALLSSIYEPLYQEYIIGCLQGGENGTFVTENLFSIGYNYASQDGNSATFAGLDAYDVQRAELCSQYGANSVNRQNEDAGILASLKESHSTAATGLNLYTSCIDTSILDGEFQDSCCGQTGYRTCTGGEGEGVYNCPINELVEPQKPWSKPSEYLLEESCQMAMVGDEWELQDSVYNCDYLPTCDLTCGGPARLRMERSTDSCGCHLEWGGHSIWLQLVVAMVMYTLLNLARIKLIQGLSKIFWKYLHPGLFTFKATCLRDGEIVVSEEFTVNENDEVVKVEEGGGDEHHSILREGGSKTDKKFKKVLEKELDWILPKYRRKGFLQVFMAIFFNVPWIFLLKNVSYNIKYEG</sequence>
<evidence type="ECO:0000256" key="1">
    <source>
        <dbReference type="SAM" id="Coils"/>
    </source>
</evidence>
<keyword evidence="3" id="KW-1133">Transmembrane helix</keyword>
<reference evidence="5" key="1">
    <citation type="journal article" date="2023" name="Commun. Biol.">
        <title>Genome analysis of Parmales, the sister group of diatoms, reveals the evolutionary specialization of diatoms from phago-mixotrophs to photoautotrophs.</title>
        <authorList>
            <person name="Ban H."/>
            <person name="Sato S."/>
            <person name="Yoshikawa S."/>
            <person name="Yamada K."/>
            <person name="Nakamura Y."/>
            <person name="Ichinomiya M."/>
            <person name="Sato N."/>
            <person name="Blanc-Mathieu R."/>
            <person name="Endo H."/>
            <person name="Kuwata A."/>
            <person name="Ogata H."/>
        </authorList>
    </citation>
    <scope>NUCLEOTIDE SEQUENCE [LARGE SCALE GENOMIC DNA]</scope>
    <source>
        <strain evidence="5">NIES 3700</strain>
    </source>
</reference>
<protein>
    <submittedName>
        <fullName evidence="4">Uncharacterized protein</fullName>
    </submittedName>
</protein>
<gene>
    <name evidence="4" type="ORF">TrLO_g6377</name>
</gene>